<protein>
    <submittedName>
        <fullName evidence="9">ABC transporter permease subunit</fullName>
    </submittedName>
</protein>
<feature type="transmembrane region" description="Helical" evidence="7">
    <location>
        <begin position="20"/>
        <end position="39"/>
    </location>
</feature>
<dbReference type="PROSITE" id="PS50928">
    <property type="entry name" value="ABC_TM1"/>
    <property type="match status" value="1"/>
</dbReference>
<feature type="transmembrane region" description="Helical" evidence="7">
    <location>
        <begin position="235"/>
        <end position="254"/>
    </location>
</feature>
<feature type="domain" description="ABC transmembrane type-1" evidence="8">
    <location>
        <begin position="108"/>
        <end position="287"/>
    </location>
</feature>
<evidence type="ECO:0000256" key="7">
    <source>
        <dbReference type="RuleBase" id="RU363032"/>
    </source>
</evidence>
<evidence type="ECO:0000256" key="4">
    <source>
        <dbReference type="ARBA" id="ARBA00022692"/>
    </source>
</evidence>
<evidence type="ECO:0000256" key="2">
    <source>
        <dbReference type="ARBA" id="ARBA00022448"/>
    </source>
</evidence>
<keyword evidence="6 7" id="KW-0472">Membrane</keyword>
<keyword evidence="2 7" id="KW-0813">Transport</keyword>
<keyword evidence="3" id="KW-1003">Cell membrane</keyword>
<proteinExistence type="inferred from homology"/>
<dbReference type="InterPro" id="IPR000515">
    <property type="entry name" value="MetI-like"/>
</dbReference>
<dbReference type="SUPFAM" id="SSF161098">
    <property type="entry name" value="MetI-like"/>
    <property type="match status" value="1"/>
</dbReference>
<evidence type="ECO:0000313" key="9">
    <source>
        <dbReference type="EMBL" id="MDJ1181506.1"/>
    </source>
</evidence>
<keyword evidence="4 7" id="KW-0812">Transmembrane</keyword>
<keyword evidence="5 7" id="KW-1133">Transmembrane helix</keyword>
<dbReference type="Gene3D" id="1.10.3720.10">
    <property type="entry name" value="MetI-like"/>
    <property type="match status" value="1"/>
</dbReference>
<dbReference type="InterPro" id="IPR035906">
    <property type="entry name" value="MetI-like_sf"/>
</dbReference>
<sequence>MIDSLSPSLISETPVFLDPFQLYTLPLGNWVSSLVNFLVDQFRWIFQLIRIPFSVVLTTIEASLLAIPPTLFLILLGLLVWQWCGSGIAIYSLVAMTGIGLLGTWEPAMTTLSLVVCAVTFCIIIGLPIGILAARSDRFDSILRPLLDAMQTLPSFVYLVPVVMLFGIGEVPGVIVTLIFAVPPLIRLTNLGIRQVSKEVVEAAIAFGSTPNQVLWEAQVPLALPTILAGINQSILLALSMVVVASMISVEGLGQMVLRGIGRLDVGLATVGGISIVLVAILLDRITQALGKPKKRSWKKRGPIGFVLSFSQKQALSSVIVLISGLFGLGTFTAPLF</sequence>
<reference evidence="9 10" key="1">
    <citation type="submission" date="2023-01" db="EMBL/GenBank/DDBJ databases">
        <title>Novel diversity within Roseofilum (Cyanobacteria; Desertifilaceae) from marine benthic mats with descriptions of four novel species.</title>
        <authorList>
            <person name="Wang Y."/>
            <person name="Berthold D.E."/>
            <person name="Hu J."/>
            <person name="Lefler F.W."/>
            <person name="Laughinghouse H.D. IV."/>
        </authorList>
    </citation>
    <scope>NUCLEOTIDE SEQUENCE [LARGE SCALE GENOMIC DNA]</scope>
    <source>
        <strain evidence="9 10">BLCC-M91</strain>
    </source>
</reference>
<dbReference type="PANTHER" id="PTHR47737">
    <property type="entry name" value="GLYCINE BETAINE/PROLINE BETAINE TRANSPORT SYSTEM PERMEASE PROTEIN PROW"/>
    <property type="match status" value="1"/>
</dbReference>
<feature type="transmembrane region" description="Helical" evidence="7">
    <location>
        <begin position="304"/>
        <end position="327"/>
    </location>
</feature>
<organism evidence="9 10">
    <name type="scientific">Roseofilum halophilum BLCC-M91</name>
    <dbReference type="NCBI Taxonomy" id="3022259"/>
    <lineage>
        <taxon>Bacteria</taxon>
        <taxon>Bacillati</taxon>
        <taxon>Cyanobacteriota</taxon>
        <taxon>Cyanophyceae</taxon>
        <taxon>Desertifilales</taxon>
        <taxon>Desertifilaceae</taxon>
        <taxon>Roseofilum</taxon>
        <taxon>Roseofilum halophilum</taxon>
    </lineage>
</organism>
<evidence type="ECO:0000259" key="8">
    <source>
        <dbReference type="PROSITE" id="PS50928"/>
    </source>
</evidence>
<dbReference type="Pfam" id="PF00528">
    <property type="entry name" value="BPD_transp_1"/>
    <property type="match status" value="1"/>
</dbReference>
<comment type="similarity">
    <text evidence="7">Belongs to the binding-protein-dependent transport system permease family.</text>
</comment>
<feature type="transmembrane region" description="Helical" evidence="7">
    <location>
        <begin position="266"/>
        <end position="283"/>
    </location>
</feature>
<keyword evidence="10" id="KW-1185">Reference proteome</keyword>
<feature type="transmembrane region" description="Helical" evidence="7">
    <location>
        <begin position="51"/>
        <end position="74"/>
    </location>
</feature>
<comment type="subcellular location">
    <subcellularLocation>
        <location evidence="7">Cell membrane</location>
        <topology evidence="7">Multi-pass membrane protein</topology>
    </subcellularLocation>
    <subcellularLocation>
        <location evidence="1">Membrane</location>
        <topology evidence="1">Multi-pass membrane protein</topology>
    </subcellularLocation>
</comment>
<dbReference type="PANTHER" id="PTHR47737:SF1">
    <property type="entry name" value="GLYCINE BETAINE_PROLINE BETAINE TRANSPORT SYSTEM PERMEASE PROTEIN PROW"/>
    <property type="match status" value="1"/>
</dbReference>
<accession>A0ABT7BSP0</accession>
<comment type="caution">
    <text evidence="9">The sequence shown here is derived from an EMBL/GenBank/DDBJ whole genome shotgun (WGS) entry which is preliminary data.</text>
</comment>
<evidence type="ECO:0000313" key="10">
    <source>
        <dbReference type="Proteomes" id="UP001231370"/>
    </source>
</evidence>
<feature type="transmembrane region" description="Helical" evidence="7">
    <location>
        <begin position="80"/>
        <end position="102"/>
    </location>
</feature>
<evidence type="ECO:0000256" key="1">
    <source>
        <dbReference type="ARBA" id="ARBA00004141"/>
    </source>
</evidence>
<gene>
    <name evidence="9" type="ORF">PJF56_21810</name>
</gene>
<evidence type="ECO:0000256" key="6">
    <source>
        <dbReference type="ARBA" id="ARBA00023136"/>
    </source>
</evidence>
<feature type="transmembrane region" description="Helical" evidence="7">
    <location>
        <begin position="114"/>
        <end position="136"/>
    </location>
</feature>
<dbReference type="RefSeq" id="WP_283764802.1">
    <property type="nucleotide sequence ID" value="NZ_JAQPOK010000167.1"/>
</dbReference>
<name>A0ABT7BSP0_9CYAN</name>
<dbReference type="CDD" id="cd06261">
    <property type="entry name" value="TM_PBP2"/>
    <property type="match status" value="1"/>
</dbReference>
<evidence type="ECO:0000256" key="3">
    <source>
        <dbReference type="ARBA" id="ARBA00022475"/>
    </source>
</evidence>
<dbReference type="EMBL" id="JAQPOK010000167">
    <property type="protein sequence ID" value="MDJ1181506.1"/>
    <property type="molecule type" value="Genomic_DNA"/>
</dbReference>
<feature type="transmembrane region" description="Helical" evidence="7">
    <location>
        <begin position="156"/>
        <end position="182"/>
    </location>
</feature>
<dbReference type="Proteomes" id="UP001231370">
    <property type="component" value="Unassembled WGS sequence"/>
</dbReference>
<evidence type="ECO:0000256" key="5">
    <source>
        <dbReference type="ARBA" id="ARBA00022989"/>
    </source>
</evidence>